<sequence length="122" mass="12359">MLRTALKILLAVVLCLNGFLVPVAMAAPVPADAQMQAEAAVPCHGDAADTALAKQARQGAPDSPAHPDCCKRGHCLCAVLFSLQVPEVGLPALAPQAGAVGGRDGVDYASLRSAVALRPPIA</sequence>
<evidence type="ECO:0000313" key="3">
    <source>
        <dbReference type="Proteomes" id="UP001165498"/>
    </source>
</evidence>
<evidence type="ECO:0000313" key="2">
    <source>
        <dbReference type="EMBL" id="MCQ4163632.1"/>
    </source>
</evidence>
<dbReference type="EMBL" id="JANFQO010000002">
    <property type="protein sequence ID" value="MCQ4163632.1"/>
    <property type="molecule type" value="Genomic_DNA"/>
</dbReference>
<dbReference type="NCBIfam" id="NF033807">
    <property type="entry name" value="CopL_fam"/>
    <property type="match status" value="1"/>
</dbReference>
<accession>A0ABT1QMF5</accession>
<organism evidence="2 3">
    <name type="scientific">Tahibacter harae</name>
    <dbReference type="NCBI Taxonomy" id="2963937"/>
    <lineage>
        <taxon>Bacteria</taxon>
        <taxon>Pseudomonadati</taxon>
        <taxon>Pseudomonadota</taxon>
        <taxon>Gammaproteobacteria</taxon>
        <taxon>Lysobacterales</taxon>
        <taxon>Rhodanobacteraceae</taxon>
        <taxon>Tahibacter</taxon>
    </lineage>
</organism>
<comment type="caution">
    <text evidence="2">The sequence shown here is derived from an EMBL/GenBank/DDBJ whole genome shotgun (WGS) entry which is preliminary data.</text>
</comment>
<keyword evidence="3" id="KW-1185">Reference proteome</keyword>
<reference evidence="2" key="1">
    <citation type="submission" date="2022-07" db="EMBL/GenBank/DDBJ databases">
        <title>Tahibacter sp., a new gammaproteobacterium isolated from the silt sample collected at pig farm.</title>
        <authorList>
            <person name="Chen H."/>
        </authorList>
    </citation>
    <scope>NUCLEOTIDE SEQUENCE</scope>
    <source>
        <strain evidence="2">P2K</strain>
    </source>
</reference>
<gene>
    <name evidence="2" type="ORF">NM961_02800</name>
</gene>
<dbReference type="RefSeq" id="WP_255911029.1">
    <property type="nucleotide sequence ID" value="NZ_JANFQO010000002.1"/>
</dbReference>
<name>A0ABT1QMF5_9GAMM</name>
<dbReference type="InterPro" id="IPR048034">
    <property type="entry name" value="CopL-like"/>
</dbReference>
<evidence type="ECO:0000256" key="1">
    <source>
        <dbReference type="SAM" id="SignalP"/>
    </source>
</evidence>
<feature type="chain" id="PRO_5045446274" evidence="1">
    <location>
        <begin position="27"/>
        <end position="122"/>
    </location>
</feature>
<feature type="signal peptide" evidence="1">
    <location>
        <begin position="1"/>
        <end position="26"/>
    </location>
</feature>
<keyword evidence="1" id="KW-0732">Signal</keyword>
<proteinExistence type="predicted"/>
<dbReference type="Proteomes" id="UP001165498">
    <property type="component" value="Unassembled WGS sequence"/>
</dbReference>
<protein>
    <submittedName>
        <fullName evidence="2">CopL family metal-binding regulatory protein</fullName>
    </submittedName>
</protein>